<keyword evidence="2" id="KW-1133">Transmembrane helix</keyword>
<reference evidence="3 4" key="1">
    <citation type="journal article" date="2013" name="PLoS Genet.">
        <title>Genomic mechanisms accounting for the adaptation to parasitism in nematode-trapping fungi.</title>
        <authorList>
            <person name="Meerupati T."/>
            <person name="Andersson K.M."/>
            <person name="Friman E."/>
            <person name="Kumar D."/>
            <person name="Tunlid A."/>
            <person name="Ahren D."/>
        </authorList>
    </citation>
    <scope>NUCLEOTIDE SEQUENCE [LARGE SCALE GENOMIC DNA]</scope>
    <source>
        <strain evidence="3 4">CBS 200.50</strain>
    </source>
</reference>
<accession>S8ACN8</accession>
<organism evidence="3 4">
    <name type="scientific">Dactylellina haptotyla (strain CBS 200.50)</name>
    <name type="common">Nematode-trapping fungus</name>
    <name type="synonym">Monacrosporium haptotylum</name>
    <dbReference type="NCBI Taxonomy" id="1284197"/>
    <lineage>
        <taxon>Eukaryota</taxon>
        <taxon>Fungi</taxon>
        <taxon>Dikarya</taxon>
        <taxon>Ascomycota</taxon>
        <taxon>Pezizomycotina</taxon>
        <taxon>Orbiliomycetes</taxon>
        <taxon>Orbiliales</taxon>
        <taxon>Orbiliaceae</taxon>
        <taxon>Dactylellina</taxon>
    </lineage>
</organism>
<proteinExistence type="predicted"/>
<comment type="caution">
    <text evidence="3">The sequence shown here is derived from an EMBL/GenBank/DDBJ whole genome shotgun (WGS) entry which is preliminary data.</text>
</comment>
<evidence type="ECO:0000256" key="2">
    <source>
        <dbReference type="SAM" id="Phobius"/>
    </source>
</evidence>
<feature type="transmembrane region" description="Helical" evidence="2">
    <location>
        <begin position="262"/>
        <end position="282"/>
    </location>
</feature>
<keyword evidence="2" id="KW-0812">Transmembrane</keyword>
<sequence length="297" mass="33246">MKSHGIASVIYGPQQQRNSYPSSSSSRSQFYTSSYPYYRNNSGRMENPSAGVGDRYTTGSGPYDEDFMDSPRGLLMETRLEGAVEEIDLNKEKFEREELKALTDRDQVCFCRQLISSTDALIDCRGVDLELTEYSVRTEIHGKVHQCLPVYFNCKYPNLSPHPEPAGAIVTILTQNQCNAQQQGTFLINAYRLYEDTRNHKISAGRPGSKPYITAWPAKPYLRPMYLMGATAISTVSISIIGMLVSCCACKRNPRKDTKYDIFSCICSGVLVALWALAAGLYQGMKGKKGIFPDRFI</sequence>
<dbReference type="OrthoDB" id="5371583at2759"/>
<dbReference type="AlphaFoldDB" id="S8ACN8"/>
<evidence type="ECO:0000313" key="3">
    <source>
        <dbReference type="EMBL" id="EPS40694.1"/>
    </source>
</evidence>
<dbReference type="HOGENOM" id="CLU_936963_0_0_1"/>
<name>S8ACN8_DACHA</name>
<gene>
    <name evidence="3" type="ORF">H072_5424</name>
</gene>
<feature type="transmembrane region" description="Helical" evidence="2">
    <location>
        <begin position="225"/>
        <end position="250"/>
    </location>
</feature>
<protein>
    <submittedName>
        <fullName evidence="3">Uncharacterized protein</fullName>
    </submittedName>
</protein>
<dbReference type="EMBL" id="AQGS01000283">
    <property type="protein sequence ID" value="EPS40694.1"/>
    <property type="molecule type" value="Genomic_DNA"/>
</dbReference>
<reference evidence="4" key="2">
    <citation type="submission" date="2013-04" db="EMBL/GenBank/DDBJ databases">
        <title>Genomic mechanisms accounting for the adaptation to parasitism in nematode-trapping fungi.</title>
        <authorList>
            <person name="Ahren D.G."/>
        </authorList>
    </citation>
    <scope>NUCLEOTIDE SEQUENCE [LARGE SCALE GENOMIC DNA]</scope>
    <source>
        <strain evidence="4">CBS 200.50</strain>
    </source>
</reference>
<keyword evidence="2" id="KW-0472">Membrane</keyword>
<feature type="region of interest" description="Disordered" evidence="1">
    <location>
        <begin position="1"/>
        <end position="58"/>
    </location>
</feature>
<dbReference type="Proteomes" id="UP000015100">
    <property type="component" value="Unassembled WGS sequence"/>
</dbReference>
<evidence type="ECO:0000313" key="4">
    <source>
        <dbReference type="Proteomes" id="UP000015100"/>
    </source>
</evidence>
<evidence type="ECO:0000256" key="1">
    <source>
        <dbReference type="SAM" id="MobiDB-lite"/>
    </source>
</evidence>
<feature type="compositionally biased region" description="Low complexity" evidence="1">
    <location>
        <begin position="13"/>
        <end position="36"/>
    </location>
</feature>
<dbReference type="OMA" id="DIFSCIC"/>
<keyword evidence="4" id="KW-1185">Reference proteome</keyword>